<dbReference type="Proteomes" id="UP001495779">
    <property type="component" value="Unassembled WGS sequence"/>
</dbReference>
<comment type="caution">
    <text evidence="2">The sequence shown here is derived from an EMBL/GenBank/DDBJ whole genome shotgun (WGS) entry which is preliminary data.</text>
</comment>
<dbReference type="Pfam" id="PF18443">
    <property type="entry name" value="Tli4_N"/>
    <property type="match status" value="1"/>
</dbReference>
<evidence type="ECO:0000313" key="3">
    <source>
        <dbReference type="Proteomes" id="UP001495779"/>
    </source>
</evidence>
<gene>
    <name evidence="2" type="ORF">KDV35_07845</name>
</gene>
<dbReference type="AlphaFoldDB" id="A0ABD5L7Y1"/>
<protein>
    <recommendedName>
        <fullName evidence="1">Tle cognate immunity protein 4 N-terminal domain-containing protein</fullName>
    </recommendedName>
</protein>
<feature type="domain" description="Tle cognate immunity protein 4 N-terminal" evidence="1">
    <location>
        <begin position="14"/>
        <end position="67"/>
    </location>
</feature>
<evidence type="ECO:0000313" key="2">
    <source>
        <dbReference type="EMBL" id="MER5076771.1"/>
    </source>
</evidence>
<proteinExistence type="predicted"/>
<dbReference type="EMBL" id="JAGSRH010000009">
    <property type="protein sequence ID" value="MER5076771.1"/>
    <property type="molecule type" value="Genomic_DNA"/>
</dbReference>
<reference evidence="2 3" key="1">
    <citation type="submission" date="2021-04" db="EMBL/GenBank/DDBJ databases">
        <title>Determining the burden of carbapenem-resistant Enterobacterales from a tertiary public heath setting in Bangladesh: a clinical, epidemiological, and molecular study.</title>
        <authorList>
            <person name="Farzana R."/>
            <person name="Walsh T.R."/>
        </authorList>
    </citation>
    <scope>NUCLEOTIDE SEQUENCE [LARGE SCALE GENOMIC DNA]</scope>
    <source>
        <strain evidence="3">dmpro_s316</strain>
    </source>
</reference>
<accession>A0ABD5L7Y1</accession>
<organism evidence="2 3">
    <name type="scientific">Providencia stuartii</name>
    <dbReference type="NCBI Taxonomy" id="588"/>
    <lineage>
        <taxon>Bacteria</taxon>
        <taxon>Pseudomonadati</taxon>
        <taxon>Pseudomonadota</taxon>
        <taxon>Gammaproteobacteria</taxon>
        <taxon>Enterobacterales</taxon>
        <taxon>Morganellaceae</taxon>
        <taxon>Providencia</taxon>
    </lineage>
</organism>
<dbReference type="RefSeq" id="WP_250000254.1">
    <property type="nucleotide sequence ID" value="NZ_CP095443.1"/>
</dbReference>
<sequence length="79" mass="9075">MLPSKTIYQGLKINRSGTDDVYRTLEAYIYDNYITFILATNILDLSATKYADEKTYIEISGFSEIEKILGQLNLRLCDI</sequence>
<dbReference type="InterPro" id="IPR040761">
    <property type="entry name" value="Tli4_N"/>
</dbReference>
<name>A0ABD5L7Y1_PROST</name>
<evidence type="ECO:0000259" key="1">
    <source>
        <dbReference type="Pfam" id="PF18443"/>
    </source>
</evidence>